<evidence type="ECO:0000313" key="2">
    <source>
        <dbReference type="EMBL" id="GEO11124.1"/>
    </source>
</evidence>
<dbReference type="Proteomes" id="UP000321513">
    <property type="component" value="Unassembled WGS sequence"/>
</dbReference>
<gene>
    <name evidence="2" type="ORF">SAE01_36200</name>
</gene>
<evidence type="ECO:0000313" key="3">
    <source>
        <dbReference type="Proteomes" id="UP000321513"/>
    </source>
</evidence>
<evidence type="ECO:0000259" key="1">
    <source>
        <dbReference type="PROSITE" id="PS50164"/>
    </source>
</evidence>
<feature type="domain" description="GIY-YIG" evidence="1">
    <location>
        <begin position="67"/>
        <end position="161"/>
    </location>
</feature>
<dbReference type="PROSITE" id="PS50164">
    <property type="entry name" value="GIY_YIG"/>
    <property type="match status" value="1"/>
</dbReference>
<sequence>MLLLSKDYSRFSNFRTSAPDHDYLSKIVMTNTTQTKNPRYPGRNQKGWYKRSLMQKEAENHSFPYENPYLIYVLVSSDAPTNIRYVGYTSMKLNLRYIRHVVDAGKRKSNKDKWVNEILTNGHKLIMVVIEDGIQTKSDACDAERAYIKGFRDAGAELTNMTRGGVGTDGLAHKAETKEKQRQARLRKVEERRVVQMCQEKLVA</sequence>
<dbReference type="EMBL" id="BJYT01000016">
    <property type="protein sequence ID" value="GEO11124.1"/>
    <property type="molecule type" value="Genomic_DNA"/>
</dbReference>
<name>A0A512BGM6_9BACT</name>
<accession>A0A512BGM6</accession>
<dbReference type="AlphaFoldDB" id="A0A512BGM6"/>
<dbReference type="SUPFAM" id="SSF82771">
    <property type="entry name" value="GIY-YIG endonuclease"/>
    <property type="match status" value="1"/>
</dbReference>
<comment type="caution">
    <text evidence="2">The sequence shown here is derived from an EMBL/GenBank/DDBJ whole genome shotgun (WGS) entry which is preliminary data.</text>
</comment>
<proteinExistence type="predicted"/>
<dbReference type="InterPro" id="IPR000305">
    <property type="entry name" value="GIY-YIG_endonuc"/>
</dbReference>
<protein>
    <recommendedName>
        <fullName evidence="1">GIY-YIG domain-containing protein</fullName>
    </recommendedName>
</protein>
<reference evidence="2 3" key="1">
    <citation type="submission" date="2019-07" db="EMBL/GenBank/DDBJ databases">
        <title>Whole genome shotgun sequence of Segetibacter aerophilus NBRC 106135.</title>
        <authorList>
            <person name="Hosoyama A."/>
            <person name="Uohara A."/>
            <person name="Ohji S."/>
            <person name="Ichikawa N."/>
        </authorList>
    </citation>
    <scope>NUCLEOTIDE SEQUENCE [LARGE SCALE GENOMIC DNA]</scope>
    <source>
        <strain evidence="2 3">NBRC 106135</strain>
    </source>
</reference>
<keyword evidence="3" id="KW-1185">Reference proteome</keyword>
<organism evidence="2 3">
    <name type="scientific">Segetibacter aerophilus</name>
    <dbReference type="NCBI Taxonomy" id="670293"/>
    <lineage>
        <taxon>Bacteria</taxon>
        <taxon>Pseudomonadati</taxon>
        <taxon>Bacteroidota</taxon>
        <taxon>Chitinophagia</taxon>
        <taxon>Chitinophagales</taxon>
        <taxon>Chitinophagaceae</taxon>
        <taxon>Segetibacter</taxon>
    </lineage>
</organism>
<dbReference type="InterPro" id="IPR035901">
    <property type="entry name" value="GIY-YIG_endonuc_sf"/>
</dbReference>